<sequence>MVEYNYNTYLQDSVASSQDEVKTYHPPKPHCNQDRSDRHPQQESAMTFLHLLRPIMPLLPEVAKPTSRVTREDKFMWTAVALGVYMVCSNMPLFGVQRAKSSDPFYWMRVILASNRGTLMELGVSPLVTTGMVLQLLAGSKVIEFNPDDKEDRAVGLLVTLAMATAYVMSGMYGDVGAIGMGNGILIVAQLFMSGIVLLLLDELLQKGYGYGSGISLFIAAHISETILWKAFSPTTINIGNGTEFEGAVLAFFHLIIVRPNKLLAIREGLYRQHLPNMTNLLSTCLVFALCIYMQGWRVYLNVKLGKARGAEQKYPIKLFYTSNMPIILQTAFVSNLYFVSQMLYNKAPKSILSKIVGQWEAAPPALASSTHLVPVSGLAYYVSPPTTLSAMFRDPFHAIFYLMFTLTACAIFGKMWTEVSGTSVRDVSRKMREQQIVMKGHRESATAKILARYIPIAAALGGICIGLLTVLADYMGSIGSGTGILLTVTIIYEFYEAFMQENQDALRALGYKFVSSKSGSLHSSLTGPQNLIRVRSGFKQVFQIYNGHPEILHLSLSCLVGISLHHPQSPWFDVSIGKRSPRQRREVVGVGSETIPHSHANDRAISSLQGRYHRTHDSLIFSCGLVIYSMRFRTNAPGSSYASFIGLKSSQLRNGKLWISQFIDDEASNSVISSLLYIQSEAKKERIELFLNIPGAVLRPALAIYDAINELKADGVQIATTNVAMCAGIGALIAGAGTKGHRKSMPNARFLLQKTGIDGVFRGQASDIALEVANVKKWNEKINGEFAKVTGQSMDRIDNDLRRDFYLSSDEAVRYGLIDEVLMPTSSKRQPATTQMLDLGVFQSGQKYQGGGKSTRNEEQYQPPRREQKRGSDDDGPTIGKA</sequence>
<feature type="transmembrane region" description="Helical" evidence="4">
    <location>
        <begin position="238"/>
        <end position="258"/>
    </location>
</feature>
<evidence type="ECO:0000313" key="7">
    <source>
        <dbReference type="Proteomes" id="UP001516023"/>
    </source>
</evidence>
<feature type="transmembrane region" description="Helical" evidence="4">
    <location>
        <begin position="75"/>
        <end position="96"/>
    </location>
</feature>
<gene>
    <name evidence="6" type="ORF">HJC23_009462</name>
</gene>
<dbReference type="AlphaFoldDB" id="A0ABD3Q288"/>
<feature type="transmembrane region" description="Helical" evidence="4">
    <location>
        <begin position="208"/>
        <end position="232"/>
    </location>
</feature>
<feature type="compositionally biased region" description="Basic and acidic residues" evidence="3">
    <location>
        <begin position="31"/>
        <end position="40"/>
    </location>
</feature>
<feature type="transmembrane region" description="Helical" evidence="4">
    <location>
        <begin position="155"/>
        <end position="173"/>
    </location>
</feature>
<dbReference type="EMBL" id="JABMIG020000085">
    <property type="protein sequence ID" value="KAL3793979.1"/>
    <property type="molecule type" value="Genomic_DNA"/>
</dbReference>
<dbReference type="Pfam" id="PF00344">
    <property type="entry name" value="SecY"/>
    <property type="match status" value="1"/>
</dbReference>
<dbReference type="InterPro" id="IPR019561">
    <property type="entry name" value="Translocon_Sec61/SecY_plug_dom"/>
</dbReference>
<name>A0ABD3Q288_9STRA</name>
<dbReference type="InterPro" id="IPR029045">
    <property type="entry name" value="ClpP/crotonase-like_dom_sf"/>
</dbReference>
<feature type="transmembrane region" description="Helical" evidence="4">
    <location>
        <begin position="279"/>
        <end position="300"/>
    </location>
</feature>
<dbReference type="CDD" id="cd07017">
    <property type="entry name" value="S14_ClpP_2"/>
    <property type="match status" value="1"/>
</dbReference>
<feature type="transmembrane region" description="Helical" evidence="4">
    <location>
        <begin position="396"/>
        <end position="414"/>
    </location>
</feature>
<protein>
    <recommendedName>
        <fullName evidence="5">Translocon Sec61/SecY plug domain-containing protein</fullName>
    </recommendedName>
</protein>
<feature type="transmembrane region" description="Helical" evidence="4">
    <location>
        <begin position="362"/>
        <end position="384"/>
    </location>
</feature>
<proteinExistence type="inferred from homology"/>
<feature type="domain" description="Translocon Sec61/SecY plug" evidence="5">
    <location>
        <begin position="84"/>
        <end position="117"/>
    </location>
</feature>
<keyword evidence="4" id="KW-0472">Membrane</keyword>
<keyword evidence="4" id="KW-1133">Transmembrane helix</keyword>
<dbReference type="SUPFAM" id="SSF103491">
    <property type="entry name" value="Preprotein translocase SecY subunit"/>
    <property type="match status" value="1"/>
</dbReference>
<feature type="compositionally biased region" description="Basic and acidic residues" evidence="3">
    <location>
        <begin position="856"/>
        <end position="874"/>
    </location>
</feature>
<evidence type="ECO:0000313" key="6">
    <source>
        <dbReference type="EMBL" id="KAL3793979.1"/>
    </source>
</evidence>
<feature type="transmembrane region" description="Helical" evidence="4">
    <location>
        <begin position="450"/>
        <end position="469"/>
    </location>
</feature>
<feature type="region of interest" description="Disordered" evidence="3">
    <location>
        <begin position="17"/>
        <end position="40"/>
    </location>
</feature>
<dbReference type="InterPro" id="IPR002208">
    <property type="entry name" value="SecY/SEC61-alpha"/>
</dbReference>
<accession>A0ABD3Q288</accession>
<feature type="transmembrane region" description="Helical" evidence="4">
    <location>
        <begin position="124"/>
        <end position="143"/>
    </location>
</feature>
<evidence type="ECO:0000256" key="1">
    <source>
        <dbReference type="ARBA" id="ARBA00007039"/>
    </source>
</evidence>
<reference evidence="6 7" key="1">
    <citation type="journal article" date="2020" name="G3 (Bethesda)">
        <title>Improved Reference Genome for Cyclotella cryptica CCMP332, a Model for Cell Wall Morphogenesis, Salinity Adaptation, and Lipid Production in Diatoms (Bacillariophyta).</title>
        <authorList>
            <person name="Roberts W.R."/>
            <person name="Downey K.M."/>
            <person name="Ruck E.C."/>
            <person name="Traller J.C."/>
            <person name="Alverson A.J."/>
        </authorList>
    </citation>
    <scope>NUCLEOTIDE SEQUENCE [LARGE SCALE GENOMIC DNA]</scope>
    <source>
        <strain evidence="6 7">CCMP332</strain>
    </source>
</reference>
<dbReference type="NCBIfam" id="NF006341">
    <property type="entry name" value="PRK08568.1-5"/>
    <property type="match status" value="1"/>
</dbReference>
<evidence type="ECO:0000256" key="2">
    <source>
        <dbReference type="RuleBase" id="RU004349"/>
    </source>
</evidence>
<dbReference type="InterPro" id="IPR023201">
    <property type="entry name" value="SecY_dom_sf"/>
</dbReference>
<evidence type="ECO:0000256" key="4">
    <source>
        <dbReference type="SAM" id="Phobius"/>
    </source>
</evidence>
<comment type="similarity">
    <text evidence="1">Belongs to the peptidase S14 family.</text>
</comment>
<feature type="region of interest" description="Disordered" evidence="3">
    <location>
        <begin position="839"/>
        <end position="883"/>
    </location>
</feature>
<feature type="transmembrane region" description="Helical" evidence="4">
    <location>
        <begin position="179"/>
        <end position="201"/>
    </location>
</feature>
<dbReference type="SUPFAM" id="SSF52096">
    <property type="entry name" value="ClpP/crotonase"/>
    <property type="match status" value="1"/>
</dbReference>
<dbReference type="PANTHER" id="PTHR10906">
    <property type="entry name" value="SECY/SEC61-ALPHA FAMILY MEMBER"/>
    <property type="match status" value="1"/>
</dbReference>
<dbReference type="FunFam" id="1.10.3370.10:FF:000009">
    <property type="entry name" value="Pretranslocation protein, alpha subunit, putative"/>
    <property type="match status" value="1"/>
</dbReference>
<organism evidence="6 7">
    <name type="scientific">Cyclotella cryptica</name>
    <dbReference type="NCBI Taxonomy" id="29204"/>
    <lineage>
        <taxon>Eukaryota</taxon>
        <taxon>Sar</taxon>
        <taxon>Stramenopiles</taxon>
        <taxon>Ochrophyta</taxon>
        <taxon>Bacillariophyta</taxon>
        <taxon>Coscinodiscophyceae</taxon>
        <taxon>Thalassiosirophycidae</taxon>
        <taxon>Stephanodiscales</taxon>
        <taxon>Stephanodiscaceae</taxon>
        <taxon>Cyclotella</taxon>
    </lineage>
</organism>
<comment type="caution">
    <text evidence="6">The sequence shown here is derived from an EMBL/GenBank/DDBJ whole genome shotgun (WGS) entry which is preliminary data.</text>
</comment>
<dbReference type="Gene3D" id="3.90.226.10">
    <property type="entry name" value="2-enoyl-CoA Hydratase, Chain A, domain 1"/>
    <property type="match status" value="1"/>
</dbReference>
<keyword evidence="4" id="KW-0812">Transmembrane</keyword>
<keyword evidence="7" id="KW-1185">Reference proteome</keyword>
<comment type="similarity">
    <text evidence="2">Belongs to the SecY/SEC61-alpha family.</text>
</comment>
<dbReference type="Proteomes" id="UP001516023">
    <property type="component" value="Unassembled WGS sequence"/>
</dbReference>
<feature type="transmembrane region" description="Helical" evidence="4">
    <location>
        <begin position="320"/>
        <end position="341"/>
    </location>
</feature>
<dbReference type="Pfam" id="PF00574">
    <property type="entry name" value="CLP_protease"/>
    <property type="match status" value="1"/>
</dbReference>
<dbReference type="Pfam" id="PF10559">
    <property type="entry name" value="Plug_translocon"/>
    <property type="match status" value="1"/>
</dbReference>
<dbReference type="PRINTS" id="PR00127">
    <property type="entry name" value="CLPPROTEASEP"/>
</dbReference>
<evidence type="ECO:0000256" key="3">
    <source>
        <dbReference type="SAM" id="MobiDB-lite"/>
    </source>
</evidence>
<evidence type="ECO:0000259" key="5">
    <source>
        <dbReference type="Pfam" id="PF10559"/>
    </source>
</evidence>
<dbReference type="Gene3D" id="1.10.3370.10">
    <property type="entry name" value="SecY subunit domain"/>
    <property type="match status" value="1"/>
</dbReference>
<dbReference type="NCBIfam" id="TIGR00967">
    <property type="entry name" value="3a0501s007"/>
    <property type="match status" value="1"/>
</dbReference>
<dbReference type="InterPro" id="IPR023562">
    <property type="entry name" value="ClpP/TepA"/>
</dbReference>
<dbReference type="InterPro" id="IPR001907">
    <property type="entry name" value="ClpP"/>
</dbReference>